<protein>
    <recommendedName>
        <fullName evidence="4">DUF4282 domain-containing protein</fullName>
    </recommendedName>
</protein>
<dbReference type="EMBL" id="BAAAHH010000033">
    <property type="protein sequence ID" value="GAA0964305.1"/>
    <property type="molecule type" value="Genomic_DNA"/>
</dbReference>
<keyword evidence="1" id="KW-1133">Transmembrane helix</keyword>
<evidence type="ECO:0000256" key="1">
    <source>
        <dbReference type="SAM" id="Phobius"/>
    </source>
</evidence>
<evidence type="ECO:0000313" key="2">
    <source>
        <dbReference type="EMBL" id="GAA0964305.1"/>
    </source>
</evidence>
<evidence type="ECO:0008006" key="4">
    <source>
        <dbReference type="Google" id="ProtNLM"/>
    </source>
</evidence>
<comment type="caution">
    <text evidence="2">The sequence shown here is derived from an EMBL/GenBank/DDBJ whole genome shotgun (WGS) entry which is preliminary data.</text>
</comment>
<evidence type="ECO:0000313" key="3">
    <source>
        <dbReference type="Proteomes" id="UP001500665"/>
    </source>
</evidence>
<organism evidence="2 3">
    <name type="scientific">Actinocorallia libanotica</name>
    <dbReference type="NCBI Taxonomy" id="46162"/>
    <lineage>
        <taxon>Bacteria</taxon>
        <taxon>Bacillati</taxon>
        <taxon>Actinomycetota</taxon>
        <taxon>Actinomycetes</taxon>
        <taxon>Streptosporangiales</taxon>
        <taxon>Thermomonosporaceae</taxon>
        <taxon>Actinocorallia</taxon>
    </lineage>
</organism>
<dbReference type="InterPro" id="IPR025557">
    <property type="entry name" value="DUF4282"/>
</dbReference>
<keyword evidence="1" id="KW-0812">Transmembrane</keyword>
<reference evidence="2 3" key="1">
    <citation type="journal article" date="2019" name="Int. J. Syst. Evol. Microbiol.">
        <title>The Global Catalogue of Microorganisms (GCM) 10K type strain sequencing project: providing services to taxonomists for standard genome sequencing and annotation.</title>
        <authorList>
            <consortium name="The Broad Institute Genomics Platform"/>
            <consortium name="The Broad Institute Genome Sequencing Center for Infectious Disease"/>
            <person name="Wu L."/>
            <person name="Ma J."/>
        </authorList>
    </citation>
    <scope>NUCLEOTIDE SEQUENCE [LARGE SCALE GENOMIC DNA]</scope>
    <source>
        <strain evidence="2 3">JCM 10696</strain>
    </source>
</reference>
<feature type="transmembrane region" description="Helical" evidence="1">
    <location>
        <begin position="61"/>
        <end position="85"/>
    </location>
</feature>
<keyword evidence="3" id="KW-1185">Reference proteome</keyword>
<keyword evidence="1" id="KW-0472">Membrane</keyword>
<dbReference type="Pfam" id="PF14110">
    <property type="entry name" value="DUF4282"/>
    <property type="match status" value="1"/>
</dbReference>
<feature type="transmembrane region" description="Helical" evidence="1">
    <location>
        <begin position="27"/>
        <end position="49"/>
    </location>
</feature>
<accession>A0ABN1RUT5</accession>
<proteinExistence type="predicted"/>
<name>A0ABN1RUT5_9ACTN</name>
<gene>
    <name evidence="2" type="ORF">GCM10009550_61880</name>
</gene>
<sequence length="108" mass="12368">MRRKGFFGALLDTRFDAMVTPMLVRGFYLLSLAIITLFSVLLFLGIWGLGGSSPYDEGSDWPFYAAIVVTPLFWLFQVVLVRLALEFVINQFKITEELQKIRRNTSGR</sequence>
<dbReference type="Proteomes" id="UP001500665">
    <property type="component" value="Unassembled WGS sequence"/>
</dbReference>